<keyword evidence="1 5" id="KW-0932">Cytokinin signaling pathway</keyword>
<dbReference type="Gene3D" id="1.20.120.160">
    <property type="entry name" value="HPT domain"/>
    <property type="match status" value="1"/>
</dbReference>
<evidence type="ECO:0000256" key="3">
    <source>
        <dbReference type="ARBA" id="ARBA00053560"/>
    </source>
</evidence>
<keyword evidence="2 5" id="KW-0902">Two-component regulatory system</keyword>
<accession>A0A0K9PJG0</accession>
<dbReference type="GO" id="GO:0005829">
    <property type="term" value="C:cytosol"/>
    <property type="evidence" value="ECO:0007669"/>
    <property type="project" value="UniProtKB-SubCell"/>
</dbReference>
<comment type="domain">
    <text evidence="5">Histidine-containing phosphotransfer domain (HPt) contains an active histidine that mediates the phosphotransfer.</text>
</comment>
<gene>
    <name evidence="7" type="ORF">ZOSMA_221G00020</name>
</gene>
<comment type="subcellular location">
    <subcellularLocation>
        <location evidence="5">Cytoplasm</location>
        <location evidence="5">Cytosol</location>
    </subcellularLocation>
    <subcellularLocation>
        <location evidence="5">Nucleus</location>
    </subcellularLocation>
</comment>
<feature type="domain" description="HPt" evidence="6">
    <location>
        <begin position="36"/>
        <end position="131"/>
    </location>
</feature>
<dbReference type="PANTHER" id="PTHR28242:SF43">
    <property type="entry name" value="HISTIDINE-CONTAINING PHOSPHOTRANSFER PROTEIN 4"/>
    <property type="match status" value="1"/>
</dbReference>
<keyword evidence="8" id="KW-1185">Reference proteome</keyword>
<protein>
    <recommendedName>
        <fullName evidence="5">Histidine-containing phosphotransfer protein</fullName>
    </recommendedName>
</protein>
<comment type="caution">
    <text evidence="7">The sequence shown here is derived from an EMBL/GenBank/DDBJ whole genome shotgun (WGS) entry which is preliminary data.</text>
</comment>
<sequence>MEYSRRQLNNIKANLFEQGYLDDQFHQIEELQDDASPNFLQEVVTLFFRDTTRLIDTTEQALKKSPQDFRRLDSIMHQFKGSSSSIGALRVKNECSIFRDHCNQGNIEGCLKSFQKVKKELAILRQKLEAYFKLLNQSESVAVKKADR</sequence>
<dbReference type="OMA" id="FCKLDDY"/>
<evidence type="ECO:0000313" key="7">
    <source>
        <dbReference type="EMBL" id="KMZ69091.1"/>
    </source>
</evidence>
<dbReference type="Proteomes" id="UP000036987">
    <property type="component" value="Unassembled WGS sequence"/>
</dbReference>
<evidence type="ECO:0000256" key="5">
    <source>
        <dbReference type="RuleBase" id="RU369004"/>
    </source>
</evidence>
<dbReference type="Pfam" id="PF01627">
    <property type="entry name" value="Hpt"/>
    <property type="match status" value="1"/>
</dbReference>
<dbReference type="GO" id="GO:0043424">
    <property type="term" value="F:protein histidine kinase binding"/>
    <property type="evidence" value="ECO:0000318"/>
    <property type="project" value="GO_Central"/>
</dbReference>
<dbReference type="GO" id="GO:0009736">
    <property type="term" value="P:cytokinin-activated signaling pathway"/>
    <property type="evidence" value="ECO:0000318"/>
    <property type="project" value="GO_Central"/>
</dbReference>
<dbReference type="AlphaFoldDB" id="A0A0K9PJG0"/>
<evidence type="ECO:0000256" key="2">
    <source>
        <dbReference type="ARBA" id="ARBA00023012"/>
    </source>
</evidence>
<dbReference type="STRING" id="29655.A0A0K9PJG0"/>
<evidence type="ECO:0000256" key="1">
    <source>
        <dbReference type="ARBA" id="ARBA00022864"/>
    </source>
</evidence>
<comment type="function">
    <text evidence="5">Functions as a two-component phosphorelay mediators between cytokinin sensor histidine kinases and response regulators (B-type ARRs). Plays an important role in propagating cytokinin signal transduction.</text>
</comment>
<dbReference type="GO" id="GO:0005634">
    <property type="term" value="C:nucleus"/>
    <property type="evidence" value="ECO:0000318"/>
    <property type="project" value="GO_Central"/>
</dbReference>
<evidence type="ECO:0000256" key="4">
    <source>
        <dbReference type="PROSITE-ProRule" id="PRU00110"/>
    </source>
</evidence>
<dbReference type="OrthoDB" id="1673781at2759"/>
<dbReference type="GO" id="GO:0005737">
    <property type="term" value="C:cytoplasm"/>
    <property type="evidence" value="ECO:0000318"/>
    <property type="project" value="GO_Central"/>
</dbReference>
<evidence type="ECO:0000259" key="6">
    <source>
        <dbReference type="PROSITE" id="PS50894"/>
    </source>
</evidence>
<proteinExistence type="predicted"/>
<dbReference type="PROSITE" id="PS50894">
    <property type="entry name" value="HPT"/>
    <property type="match status" value="1"/>
</dbReference>
<evidence type="ECO:0000313" key="8">
    <source>
        <dbReference type="Proteomes" id="UP000036987"/>
    </source>
</evidence>
<comment type="function">
    <text evidence="3">Functions as a two-component phosphorelay mediator between cytokinin sensor histidine kinases and response regulators (B-type ARRs). Plays an important role in propagating cytokinin signal transduction.</text>
</comment>
<keyword evidence="4" id="KW-0597">Phosphoprotein</keyword>
<dbReference type="InterPro" id="IPR036641">
    <property type="entry name" value="HPT_dom_sf"/>
</dbReference>
<dbReference type="GO" id="GO:0000160">
    <property type="term" value="P:phosphorelay signal transduction system"/>
    <property type="evidence" value="ECO:0000318"/>
    <property type="project" value="GO_Central"/>
</dbReference>
<dbReference type="FunFam" id="1.20.120.160:FF:000005">
    <property type="entry name" value="Histidine-containing phosphotransfer protein 4"/>
    <property type="match status" value="1"/>
</dbReference>
<reference evidence="8" key="1">
    <citation type="journal article" date="2016" name="Nature">
        <title>The genome of the seagrass Zostera marina reveals angiosperm adaptation to the sea.</title>
        <authorList>
            <person name="Olsen J.L."/>
            <person name="Rouze P."/>
            <person name="Verhelst B."/>
            <person name="Lin Y.-C."/>
            <person name="Bayer T."/>
            <person name="Collen J."/>
            <person name="Dattolo E."/>
            <person name="De Paoli E."/>
            <person name="Dittami S."/>
            <person name="Maumus F."/>
            <person name="Michel G."/>
            <person name="Kersting A."/>
            <person name="Lauritano C."/>
            <person name="Lohaus R."/>
            <person name="Toepel M."/>
            <person name="Tonon T."/>
            <person name="Vanneste K."/>
            <person name="Amirebrahimi M."/>
            <person name="Brakel J."/>
            <person name="Bostroem C."/>
            <person name="Chovatia M."/>
            <person name="Grimwood J."/>
            <person name="Jenkins J.W."/>
            <person name="Jueterbock A."/>
            <person name="Mraz A."/>
            <person name="Stam W.T."/>
            <person name="Tice H."/>
            <person name="Bornberg-Bauer E."/>
            <person name="Green P.J."/>
            <person name="Pearson G.A."/>
            <person name="Procaccini G."/>
            <person name="Duarte C.M."/>
            <person name="Schmutz J."/>
            <person name="Reusch T.B.H."/>
            <person name="Van de Peer Y."/>
        </authorList>
    </citation>
    <scope>NUCLEOTIDE SEQUENCE [LARGE SCALE GENOMIC DNA]</scope>
    <source>
        <strain evidence="8">cv. Finnish</strain>
    </source>
</reference>
<dbReference type="PANTHER" id="PTHR28242">
    <property type="entry name" value="PHOSPHORELAY INTERMEDIATE PROTEIN YPD1"/>
    <property type="match status" value="1"/>
</dbReference>
<feature type="modified residue" description="Phosphohistidine" evidence="4">
    <location>
        <position position="77"/>
    </location>
</feature>
<dbReference type="SUPFAM" id="SSF47226">
    <property type="entry name" value="Histidine-containing phosphotransfer domain, HPT domain"/>
    <property type="match status" value="1"/>
</dbReference>
<organism evidence="7 8">
    <name type="scientific">Zostera marina</name>
    <name type="common">Eelgrass</name>
    <dbReference type="NCBI Taxonomy" id="29655"/>
    <lineage>
        <taxon>Eukaryota</taxon>
        <taxon>Viridiplantae</taxon>
        <taxon>Streptophyta</taxon>
        <taxon>Embryophyta</taxon>
        <taxon>Tracheophyta</taxon>
        <taxon>Spermatophyta</taxon>
        <taxon>Magnoliopsida</taxon>
        <taxon>Liliopsida</taxon>
        <taxon>Zosteraceae</taxon>
        <taxon>Zostera</taxon>
    </lineage>
</organism>
<dbReference type="EMBL" id="LFYR01000789">
    <property type="protein sequence ID" value="KMZ69091.1"/>
    <property type="molecule type" value="Genomic_DNA"/>
</dbReference>
<name>A0A0K9PJG0_ZOSMR</name>
<dbReference type="GO" id="GO:0009927">
    <property type="term" value="F:histidine phosphotransfer kinase activity"/>
    <property type="evidence" value="ECO:0000318"/>
    <property type="project" value="GO_Central"/>
</dbReference>
<dbReference type="InterPro" id="IPR045871">
    <property type="entry name" value="AHP1-5/YPD1"/>
</dbReference>
<dbReference type="InterPro" id="IPR008207">
    <property type="entry name" value="Sig_transdc_His_kin_Hpt_dom"/>
</dbReference>